<evidence type="ECO:0000313" key="10">
    <source>
        <dbReference type="Proteomes" id="UP001614394"/>
    </source>
</evidence>
<gene>
    <name evidence="9" type="ORF">ACIGXA_12655</name>
</gene>
<feature type="transmembrane region" description="Helical" evidence="7">
    <location>
        <begin position="584"/>
        <end position="603"/>
    </location>
</feature>
<protein>
    <submittedName>
        <fullName evidence="9">MMPL family transporter</fullName>
    </submittedName>
</protein>
<dbReference type="InterPro" id="IPR004869">
    <property type="entry name" value="MMPL_dom"/>
</dbReference>
<keyword evidence="3" id="KW-1003">Cell membrane</keyword>
<feature type="transmembrane region" description="Helical" evidence="7">
    <location>
        <begin position="525"/>
        <end position="543"/>
    </location>
</feature>
<comment type="caution">
    <text evidence="9">The sequence shown here is derived from an EMBL/GenBank/DDBJ whole genome shotgun (WGS) entry which is preliminary data.</text>
</comment>
<feature type="transmembrane region" description="Helical" evidence="7">
    <location>
        <begin position="374"/>
        <end position="393"/>
    </location>
</feature>
<keyword evidence="4 7" id="KW-0812">Transmembrane</keyword>
<dbReference type="Proteomes" id="UP001614394">
    <property type="component" value="Unassembled WGS sequence"/>
</dbReference>
<dbReference type="InterPro" id="IPR000731">
    <property type="entry name" value="SSD"/>
</dbReference>
<accession>A0ABW8C4L9</accession>
<dbReference type="RefSeq" id="WP_399647754.1">
    <property type="nucleotide sequence ID" value="NZ_JBITYG010000003.1"/>
</dbReference>
<keyword evidence="10" id="KW-1185">Reference proteome</keyword>
<proteinExistence type="inferred from homology"/>
<dbReference type="Pfam" id="PF03176">
    <property type="entry name" value="MMPL"/>
    <property type="match status" value="2"/>
</dbReference>
<evidence type="ECO:0000256" key="1">
    <source>
        <dbReference type="ARBA" id="ARBA00004651"/>
    </source>
</evidence>
<comment type="similarity">
    <text evidence="2">Belongs to the resistance-nodulation-cell division (RND) (TC 2.A.6) family. MmpL subfamily.</text>
</comment>
<feature type="transmembrane region" description="Helical" evidence="7">
    <location>
        <begin position="283"/>
        <end position="304"/>
    </location>
</feature>
<keyword evidence="5 7" id="KW-1133">Transmembrane helix</keyword>
<feature type="transmembrane region" description="Helical" evidence="7">
    <location>
        <begin position="205"/>
        <end position="228"/>
    </location>
</feature>
<dbReference type="SUPFAM" id="SSF82866">
    <property type="entry name" value="Multidrug efflux transporter AcrB transmembrane domain"/>
    <property type="match status" value="2"/>
</dbReference>
<dbReference type="Gene3D" id="1.20.1640.10">
    <property type="entry name" value="Multidrug efflux transporter AcrB transmembrane domain"/>
    <property type="match status" value="2"/>
</dbReference>
<name>A0ABW8C4L9_9ACTN</name>
<evidence type="ECO:0000256" key="3">
    <source>
        <dbReference type="ARBA" id="ARBA00022475"/>
    </source>
</evidence>
<evidence type="ECO:0000256" key="2">
    <source>
        <dbReference type="ARBA" id="ARBA00010157"/>
    </source>
</evidence>
<comment type="subcellular location">
    <subcellularLocation>
        <location evidence="1">Cell membrane</location>
        <topology evidence="1">Multi-pass membrane protein</topology>
    </subcellularLocation>
</comment>
<sequence length="714" mass="73934">MGGTGRWAHLVCGRRSKWVVLVLWLVLLVAVSPLAQKLTDEQKNDSSTWLPGSAESTQVLDLQKDFLPDTAPAVVVYARPGGLTETDRAKITQDAASLKAMTQHGILGARTVGPVLEKTGDPRAAQIIVPISVDAGGWNGLADAVKDIRATADADSAGLEVHITGPGGYASDSAEAFKGLDGTLLFAALAVVVVILLLTYRSVSLLFLPIISVVGALFTAQAVIYLLAKHAGLVVNAQSAGILTVLVFGAGTDYALLLVARYREELRRHEDRHEAMALALHRAGPAVLASASTVAVSMLCLMAAEMNSTSGLGPVAAIGVAIALLAMTTLFPALLVIVGRWVFWPAVPHMGSEEPTRSGLWARVGDRIAQGPRAVWVTTAVVLGVLSLGLIGLKADGLTTAQGFTGTPDSVVGQQVAGRYFPAGAGQPLVVIANAGAADQVRTALGSVQGVAPGSVTAPPGVPAEKNGRVYLEATLASAADSTQAKQTVDRARDTLHAVPGAAAKVGGGTAVIQDANRATSHDNMLLIPMILAVVLLILGLLLRALVAPLILIATVVLSFAAALGVSTFAFHHLFGFEGEDTSFPLFVFVFLVALGIDYNIFLMTRIREETAHSGTRTGTLTGLAATGGVITSAGLVLAGTFAALGTLPLVGFAEIGFAVAFGVLLDTFVVRSILVSAITLDLGHHVWWPSKLDAPGAPPQAAPHQQDDLAQRS</sequence>
<dbReference type="InterPro" id="IPR050545">
    <property type="entry name" value="Mycobact_MmpL"/>
</dbReference>
<feature type="transmembrane region" description="Helical" evidence="7">
    <location>
        <begin position="624"/>
        <end position="645"/>
    </location>
</feature>
<keyword evidence="6 7" id="KW-0472">Membrane</keyword>
<feature type="transmembrane region" description="Helical" evidence="7">
    <location>
        <begin position="651"/>
        <end position="671"/>
    </location>
</feature>
<dbReference type="EMBL" id="JBITYG010000003">
    <property type="protein sequence ID" value="MFI9101368.1"/>
    <property type="molecule type" value="Genomic_DNA"/>
</dbReference>
<evidence type="ECO:0000259" key="8">
    <source>
        <dbReference type="PROSITE" id="PS50156"/>
    </source>
</evidence>
<feature type="domain" description="SSD" evidence="8">
    <location>
        <begin position="205"/>
        <end position="337"/>
    </location>
</feature>
<dbReference type="PROSITE" id="PS50156">
    <property type="entry name" value="SSD"/>
    <property type="match status" value="1"/>
</dbReference>
<evidence type="ECO:0000256" key="7">
    <source>
        <dbReference type="SAM" id="Phobius"/>
    </source>
</evidence>
<dbReference type="PANTHER" id="PTHR33406">
    <property type="entry name" value="MEMBRANE PROTEIN MJ1562-RELATED"/>
    <property type="match status" value="1"/>
</dbReference>
<dbReference type="PANTHER" id="PTHR33406:SF6">
    <property type="entry name" value="MEMBRANE PROTEIN YDGH-RELATED"/>
    <property type="match status" value="1"/>
</dbReference>
<feature type="transmembrane region" description="Helical" evidence="7">
    <location>
        <begin position="240"/>
        <end position="262"/>
    </location>
</feature>
<evidence type="ECO:0000313" key="9">
    <source>
        <dbReference type="EMBL" id="MFI9101368.1"/>
    </source>
</evidence>
<feature type="transmembrane region" description="Helical" evidence="7">
    <location>
        <begin position="179"/>
        <end position="198"/>
    </location>
</feature>
<feature type="transmembrane region" description="Helical" evidence="7">
    <location>
        <begin position="316"/>
        <end position="343"/>
    </location>
</feature>
<feature type="transmembrane region" description="Helical" evidence="7">
    <location>
        <begin position="550"/>
        <end position="572"/>
    </location>
</feature>
<evidence type="ECO:0000256" key="4">
    <source>
        <dbReference type="ARBA" id="ARBA00022692"/>
    </source>
</evidence>
<organism evidence="9 10">
    <name type="scientific">Streptomyces fildesensis</name>
    <dbReference type="NCBI Taxonomy" id="375757"/>
    <lineage>
        <taxon>Bacteria</taxon>
        <taxon>Bacillati</taxon>
        <taxon>Actinomycetota</taxon>
        <taxon>Actinomycetes</taxon>
        <taxon>Kitasatosporales</taxon>
        <taxon>Streptomycetaceae</taxon>
        <taxon>Streptomyces</taxon>
    </lineage>
</organism>
<evidence type="ECO:0000256" key="5">
    <source>
        <dbReference type="ARBA" id="ARBA00022989"/>
    </source>
</evidence>
<evidence type="ECO:0000256" key="6">
    <source>
        <dbReference type="ARBA" id="ARBA00023136"/>
    </source>
</evidence>
<reference evidence="9 10" key="1">
    <citation type="submission" date="2024-10" db="EMBL/GenBank/DDBJ databases">
        <title>The Natural Products Discovery Center: Release of the First 8490 Sequenced Strains for Exploring Actinobacteria Biosynthetic Diversity.</title>
        <authorList>
            <person name="Kalkreuter E."/>
            <person name="Kautsar S.A."/>
            <person name="Yang D."/>
            <person name="Bader C.D."/>
            <person name="Teijaro C.N."/>
            <person name="Fluegel L."/>
            <person name="Davis C.M."/>
            <person name="Simpson J.R."/>
            <person name="Lauterbach L."/>
            <person name="Steele A.D."/>
            <person name="Gui C."/>
            <person name="Meng S."/>
            <person name="Li G."/>
            <person name="Viehrig K."/>
            <person name="Ye F."/>
            <person name="Su P."/>
            <person name="Kiefer A.F."/>
            <person name="Nichols A."/>
            <person name="Cepeda A.J."/>
            <person name="Yan W."/>
            <person name="Fan B."/>
            <person name="Jiang Y."/>
            <person name="Adhikari A."/>
            <person name="Zheng C.-J."/>
            <person name="Schuster L."/>
            <person name="Cowan T.M."/>
            <person name="Smanski M.J."/>
            <person name="Chevrette M.G."/>
            <person name="De Carvalho L.P.S."/>
            <person name="Shen B."/>
        </authorList>
    </citation>
    <scope>NUCLEOTIDE SEQUENCE [LARGE SCALE GENOMIC DNA]</scope>
    <source>
        <strain evidence="9 10">NPDC053399</strain>
    </source>
</reference>